<evidence type="ECO:0000256" key="1">
    <source>
        <dbReference type="ARBA" id="ARBA00022448"/>
    </source>
</evidence>
<proteinExistence type="predicted"/>
<keyword evidence="5" id="KW-0598">Phosphotransferase system</keyword>
<dbReference type="PANTHER" id="PTHR47738:SF2">
    <property type="entry name" value="PTS SYSTEM FRUCTOSE-LIKE EIIA COMPONENT"/>
    <property type="match status" value="1"/>
</dbReference>
<sequence length="151" mass="16975">MDNNSLVDFLVVSNIAASSKEEVIKALVANLEEKNYLYSKAVFLNDVLERENTLSTYIGHEIGLPHSQSEGVKTPTVTVGRLAQPVKWTDEGDEVNTTFLISVPKKNEDSLHLKILSKLARLLMHESFRSEIRNIDEENLVEILNQKLRGA</sequence>
<accession>A0A2N0Z0F3</accession>
<evidence type="ECO:0000256" key="4">
    <source>
        <dbReference type="ARBA" id="ARBA00022679"/>
    </source>
</evidence>
<dbReference type="AlphaFoldDB" id="A0A2N0Z0F3"/>
<comment type="caution">
    <text evidence="7">The sequence shown here is derived from an EMBL/GenBank/DDBJ whole genome shotgun (WGS) entry which is preliminary data.</text>
</comment>
<dbReference type="InterPro" id="IPR002178">
    <property type="entry name" value="PTS_EIIA_type-2_dom"/>
</dbReference>
<dbReference type="Proteomes" id="UP000233375">
    <property type="component" value="Unassembled WGS sequence"/>
</dbReference>
<dbReference type="PROSITE" id="PS51094">
    <property type="entry name" value="PTS_EIIA_TYPE_2"/>
    <property type="match status" value="1"/>
</dbReference>
<dbReference type="InterPro" id="IPR016152">
    <property type="entry name" value="PTrfase/Anion_transptr"/>
</dbReference>
<dbReference type="OrthoDB" id="95460at2"/>
<keyword evidence="3" id="KW-0762">Sugar transport</keyword>
<keyword evidence="2" id="KW-0597">Phosphoprotein</keyword>
<dbReference type="NCBIfam" id="TIGR00848">
    <property type="entry name" value="fruA"/>
    <property type="match status" value="1"/>
</dbReference>
<dbReference type="GO" id="GO:0009401">
    <property type="term" value="P:phosphoenolpyruvate-dependent sugar phosphotransferase system"/>
    <property type="evidence" value="ECO:0007669"/>
    <property type="project" value="UniProtKB-KW"/>
</dbReference>
<keyword evidence="8" id="KW-1185">Reference proteome</keyword>
<gene>
    <name evidence="7" type="ORF">CWS01_15005</name>
</gene>
<evidence type="ECO:0000259" key="6">
    <source>
        <dbReference type="PROSITE" id="PS51094"/>
    </source>
</evidence>
<dbReference type="PANTHER" id="PTHR47738">
    <property type="entry name" value="PTS SYSTEM FRUCTOSE-LIKE EIIA COMPONENT-RELATED"/>
    <property type="match status" value="1"/>
</dbReference>
<dbReference type="Pfam" id="PF00359">
    <property type="entry name" value="PTS_EIIA_2"/>
    <property type="match status" value="1"/>
</dbReference>
<feature type="domain" description="PTS EIIA type-2" evidence="6">
    <location>
        <begin position="4"/>
        <end position="147"/>
    </location>
</feature>
<protein>
    <submittedName>
        <fullName evidence="7">PTS fructose transporter subunit IIA</fullName>
    </submittedName>
</protein>
<evidence type="ECO:0000256" key="3">
    <source>
        <dbReference type="ARBA" id="ARBA00022597"/>
    </source>
</evidence>
<dbReference type="EMBL" id="PISE01000031">
    <property type="protein sequence ID" value="PKG22979.1"/>
    <property type="molecule type" value="Genomic_DNA"/>
</dbReference>
<dbReference type="GO" id="GO:0016020">
    <property type="term" value="C:membrane"/>
    <property type="evidence" value="ECO:0007669"/>
    <property type="project" value="InterPro"/>
</dbReference>
<dbReference type="GO" id="GO:0008982">
    <property type="term" value="F:protein-N(PI)-phosphohistidine-sugar phosphotransferase activity"/>
    <property type="evidence" value="ECO:0007669"/>
    <property type="project" value="InterPro"/>
</dbReference>
<dbReference type="CDD" id="cd00211">
    <property type="entry name" value="PTS_IIA_fru"/>
    <property type="match status" value="1"/>
</dbReference>
<evidence type="ECO:0000256" key="5">
    <source>
        <dbReference type="ARBA" id="ARBA00022683"/>
    </source>
</evidence>
<dbReference type="SUPFAM" id="SSF55804">
    <property type="entry name" value="Phoshotransferase/anion transport protein"/>
    <property type="match status" value="1"/>
</dbReference>
<evidence type="ECO:0000256" key="2">
    <source>
        <dbReference type="ARBA" id="ARBA00022553"/>
    </source>
</evidence>
<evidence type="ECO:0000313" key="8">
    <source>
        <dbReference type="Proteomes" id="UP000233375"/>
    </source>
</evidence>
<reference evidence="7 8" key="1">
    <citation type="journal article" date="2003" name="Int. J. Syst. Evol. Microbiol.">
        <title>Bacillus nealsonii sp. nov., isolated from a spacecraft-assembly facility, whose spores are gamma-radiation resistant.</title>
        <authorList>
            <person name="Venkateswaran K."/>
            <person name="Kempf M."/>
            <person name="Chen F."/>
            <person name="Satomi M."/>
            <person name="Nicholson W."/>
            <person name="Kern R."/>
        </authorList>
    </citation>
    <scope>NUCLEOTIDE SEQUENCE [LARGE SCALE GENOMIC DNA]</scope>
    <source>
        <strain evidence="7 8">FO-92</strain>
    </source>
</reference>
<keyword evidence="4" id="KW-0808">Transferase</keyword>
<evidence type="ECO:0000313" key="7">
    <source>
        <dbReference type="EMBL" id="PKG22979.1"/>
    </source>
</evidence>
<dbReference type="Gene3D" id="3.40.930.10">
    <property type="entry name" value="Mannitol-specific EII, Chain A"/>
    <property type="match status" value="1"/>
</dbReference>
<dbReference type="InterPro" id="IPR004715">
    <property type="entry name" value="PTS_IIA_fruc"/>
</dbReference>
<dbReference type="InterPro" id="IPR051541">
    <property type="entry name" value="PTS_SugarTrans_NitroReg"/>
</dbReference>
<organism evidence="7 8">
    <name type="scientific">Niallia nealsonii</name>
    <dbReference type="NCBI Taxonomy" id="115979"/>
    <lineage>
        <taxon>Bacteria</taxon>
        <taxon>Bacillati</taxon>
        <taxon>Bacillota</taxon>
        <taxon>Bacilli</taxon>
        <taxon>Bacillales</taxon>
        <taxon>Bacillaceae</taxon>
        <taxon>Niallia</taxon>
    </lineage>
</organism>
<dbReference type="RefSeq" id="WP_101178001.1">
    <property type="nucleotide sequence ID" value="NZ_PISE01000031.1"/>
</dbReference>
<keyword evidence="1" id="KW-0813">Transport</keyword>
<name>A0A2N0Z0F3_9BACI</name>